<proteinExistence type="predicted"/>
<keyword evidence="2" id="KW-1185">Reference proteome</keyword>
<organism evidence="1 2">
    <name type="scientific">Tothia fuscella</name>
    <dbReference type="NCBI Taxonomy" id="1048955"/>
    <lineage>
        <taxon>Eukaryota</taxon>
        <taxon>Fungi</taxon>
        <taxon>Dikarya</taxon>
        <taxon>Ascomycota</taxon>
        <taxon>Pezizomycotina</taxon>
        <taxon>Dothideomycetes</taxon>
        <taxon>Pleosporomycetidae</taxon>
        <taxon>Venturiales</taxon>
        <taxon>Cylindrosympodiaceae</taxon>
        <taxon>Tothia</taxon>
    </lineage>
</organism>
<evidence type="ECO:0008006" key="3">
    <source>
        <dbReference type="Google" id="ProtNLM"/>
    </source>
</evidence>
<dbReference type="AlphaFoldDB" id="A0A9P4U0F3"/>
<reference evidence="1" key="1">
    <citation type="journal article" date="2020" name="Stud. Mycol.">
        <title>101 Dothideomycetes genomes: a test case for predicting lifestyles and emergence of pathogens.</title>
        <authorList>
            <person name="Haridas S."/>
            <person name="Albert R."/>
            <person name="Binder M."/>
            <person name="Bloem J."/>
            <person name="Labutti K."/>
            <person name="Salamov A."/>
            <person name="Andreopoulos B."/>
            <person name="Baker S."/>
            <person name="Barry K."/>
            <person name="Bills G."/>
            <person name="Bluhm B."/>
            <person name="Cannon C."/>
            <person name="Castanera R."/>
            <person name="Culley D."/>
            <person name="Daum C."/>
            <person name="Ezra D."/>
            <person name="Gonzalez J."/>
            <person name="Henrissat B."/>
            <person name="Kuo A."/>
            <person name="Liang C."/>
            <person name="Lipzen A."/>
            <person name="Lutzoni F."/>
            <person name="Magnuson J."/>
            <person name="Mondo S."/>
            <person name="Nolan M."/>
            <person name="Ohm R."/>
            <person name="Pangilinan J."/>
            <person name="Park H.-J."/>
            <person name="Ramirez L."/>
            <person name="Alfaro M."/>
            <person name="Sun H."/>
            <person name="Tritt A."/>
            <person name="Yoshinaga Y."/>
            <person name="Zwiers L.-H."/>
            <person name="Turgeon B."/>
            <person name="Goodwin S."/>
            <person name="Spatafora J."/>
            <person name="Crous P."/>
            <person name="Grigoriev I."/>
        </authorList>
    </citation>
    <scope>NUCLEOTIDE SEQUENCE</scope>
    <source>
        <strain evidence="1">CBS 130266</strain>
    </source>
</reference>
<gene>
    <name evidence="1" type="ORF">EJ08DRAFT_131627</name>
</gene>
<evidence type="ECO:0000313" key="2">
    <source>
        <dbReference type="Proteomes" id="UP000800235"/>
    </source>
</evidence>
<sequence>METSANLGTLPVEISYLICEYLYESSFKCLFSMSLTCQSLNIATQPLMFRNVTLRISNSQELGRILDMAASRIKDIVQRYTRSIEIRRKAMIVEEGMHDLDTQNFGETPDLSDYDAYNDYVVGDEEALCAMSIWKPLPCVMVPFHTRILRLYRWDCYTDGQWTFGSWCGM</sequence>
<name>A0A9P4U0F3_9PEZI</name>
<comment type="caution">
    <text evidence="1">The sequence shown here is derived from an EMBL/GenBank/DDBJ whole genome shotgun (WGS) entry which is preliminary data.</text>
</comment>
<evidence type="ECO:0000313" key="1">
    <source>
        <dbReference type="EMBL" id="KAF2432396.1"/>
    </source>
</evidence>
<dbReference type="EMBL" id="MU007026">
    <property type="protein sequence ID" value="KAF2432396.1"/>
    <property type="molecule type" value="Genomic_DNA"/>
</dbReference>
<dbReference type="Proteomes" id="UP000800235">
    <property type="component" value="Unassembled WGS sequence"/>
</dbReference>
<protein>
    <recommendedName>
        <fullName evidence="3">F-box domain-containing protein</fullName>
    </recommendedName>
</protein>
<accession>A0A9P4U0F3</accession>